<feature type="compositionally biased region" description="Polar residues" evidence="1">
    <location>
        <begin position="246"/>
        <end position="257"/>
    </location>
</feature>
<evidence type="ECO:0000256" key="1">
    <source>
        <dbReference type="SAM" id="MobiDB-lite"/>
    </source>
</evidence>
<feature type="region of interest" description="Disordered" evidence="1">
    <location>
        <begin position="1"/>
        <end position="298"/>
    </location>
</feature>
<feature type="compositionally biased region" description="Basic residues" evidence="1">
    <location>
        <begin position="203"/>
        <end position="214"/>
    </location>
</feature>
<name>A0A166E3W6_9AGAM</name>
<feature type="compositionally biased region" description="Basic and acidic residues" evidence="1">
    <location>
        <begin position="77"/>
        <end position="101"/>
    </location>
</feature>
<feature type="compositionally biased region" description="Basic residues" evidence="1">
    <location>
        <begin position="1"/>
        <end position="10"/>
    </location>
</feature>
<feature type="compositionally biased region" description="Basic and acidic residues" evidence="1">
    <location>
        <begin position="58"/>
        <end position="70"/>
    </location>
</feature>
<protein>
    <submittedName>
        <fullName evidence="2">Uncharacterized protein</fullName>
    </submittedName>
</protein>
<reference evidence="2 3" key="1">
    <citation type="journal article" date="2016" name="Mol. Biol. Evol.">
        <title>Comparative Genomics of Early-Diverging Mushroom-Forming Fungi Provides Insights into the Origins of Lignocellulose Decay Capabilities.</title>
        <authorList>
            <person name="Nagy L.G."/>
            <person name="Riley R."/>
            <person name="Tritt A."/>
            <person name="Adam C."/>
            <person name="Daum C."/>
            <person name="Floudas D."/>
            <person name="Sun H."/>
            <person name="Yadav J.S."/>
            <person name="Pangilinan J."/>
            <person name="Larsson K.H."/>
            <person name="Matsuura K."/>
            <person name="Barry K."/>
            <person name="Labutti K."/>
            <person name="Kuo R."/>
            <person name="Ohm R.A."/>
            <person name="Bhattacharya S.S."/>
            <person name="Shirouzu T."/>
            <person name="Yoshinaga Y."/>
            <person name="Martin F.M."/>
            <person name="Grigoriev I.V."/>
            <person name="Hibbett D.S."/>
        </authorList>
    </citation>
    <scope>NUCLEOTIDE SEQUENCE [LARGE SCALE GENOMIC DNA]</scope>
    <source>
        <strain evidence="2 3">HHB10207 ss-3</strain>
    </source>
</reference>
<gene>
    <name evidence="2" type="ORF">SISSUDRAFT_666102</name>
</gene>
<evidence type="ECO:0000313" key="2">
    <source>
        <dbReference type="EMBL" id="KZT39183.1"/>
    </source>
</evidence>
<dbReference type="AlphaFoldDB" id="A0A166E3W6"/>
<accession>A0A166E3W6</accession>
<organism evidence="2 3">
    <name type="scientific">Sistotremastrum suecicum HHB10207 ss-3</name>
    <dbReference type="NCBI Taxonomy" id="1314776"/>
    <lineage>
        <taxon>Eukaryota</taxon>
        <taxon>Fungi</taxon>
        <taxon>Dikarya</taxon>
        <taxon>Basidiomycota</taxon>
        <taxon>Agaricomycotina</taxon>
        <taxon>Agaricomycetes</taxon>
        <taxon>Sistotremastrales</taxon>
        <taxon>Sistotremastraceae</taxon>
        <taxon>Sistotremastrum</taxon>
    </lineage>
</organism>
<dbReference type="EMBL" id="KV428050">
    <property type="protein sequence ID" value="KZT39183.1"/>
    <property type="molecule type" value="Genomic_DNA"/>
</dbReference>
<dbReference type="Proteomes" id="UP000076798">
    <property type="component" value="Unassembled WGS sequence"/>
</dbReference>
<proteinExistence type="predicted"/>
<feature type="compositionally biased region" description="Pro residues" evidence="1">
    <location>
        <begin position="13"/>
        <end position="25"/>
    </location>
</feature>
<sequence>MTHQSRHRSRIGPPSPQKPSTPPQPTKANSPIPIVASIHQDVESTVPGSNQPPIDADDYGKFDPFDRTLEEAIGYFPERRQSLEHSEPESRQRPRQDRGTEDESGWEPQNAGWEGGAEPGPASWGSMAAPGGSRWYTWGEEPGHQDNAPTPPLPTELTGWGQDQVPSNDPDGQWGAPRTWDSEWNPEEAPTEDQRGWWNESRARHKRSRGKRRLSPQSPAPQIGPGPSGNLQQADTSPDLHAGASQLPSRNSASSRPPTRLPRPVEDHVPPRRGSAAPSVRSRNIPANPRGSGPGVPFPGTDANINREYMQLLRQQTECLAFLKAKAEKEQTSEQSKSIEWDHERSWTAILRAAVEQIQEKADLWMQGLDTTLIF</sequence>
<evidence type="ECO:0000313" key="3">
    <source>
        <dbReference type="Proteomes" id="UP000076798"/>
    </source>
</evidence>
<keyword evidence="3" id="KW-1185">Reference proteome</keyword>